<comment type="caution">
    <text evidence="2">The sequence shown here is derived from an EMBL/GenBank/DDBJ whole genome shotgun (WGS) entry which is preliminary data.</text>
</comment>
<keyword evidence="3" id="KW-1185">Reference proteome</keyword>
<dbReference type="InterPro" id="IPR010496">
    <property type="entry name" value="AL/BT2_dom"/>
</dbReference>
<evidence type="ECO:0000259" key="1">
    <source>
        <dbReference type="Pfam" id="PF06439"/>
    </source>
</evidence>
<organism evidence="2 3">
    <name type="scientific">Dyadobacter linearis</name>
    <dbReference type="NCBI Taxonomy" id="2823330"/>
    <lineage>
        <taxon>Bacteria</taxon>
        <taxon>Pseudomonadati</taxon>
        <taxon>Bacteroidota</taxon>
        <taxon>Cytophagia</taxon>
        <taxon>Cytophagales</taxon>
        <taxon>Spirosomataceae</taxon>
        <taxon>Dyadobacter</taxon>
    </lineage>
</organism>
<dbReference type="EMBL" id="CAJRAU010000010">
    <property type="protein sequence ID" value="CAG5074373.1"/>
    <property type="molecule type" value="Genomic_DNA"/>
</dbReference>
<dbReference type="Proteomes" id="UP000679725">
    <property type="component" value="Unassembled WGS sequence"/>
</dbReference>
<dbReference type="Gene3D" id="2.60.120.560">
    <property type="entry name" value="Exo-inulinase, domain 1"/>
    <property type="match status" value="1"/>
</dbReference>
<accession>A0ABM8UXQ1</accession>
<reference evidence="2 3" key="1">
    <citation type="submission" date="2021-04" db="EMBL/GenBank/DDBJ databases">
        <authorList>
            <person name="Rodrigo-Torres L."/>
            <person name="Arahal R. D."/>
            <person name="Lucena T."/>
        </authorList>
    </citation>
    <scope>NUCLEOTIDE SEQUENCE [LARGE SCALE GENOMIC DNA]</scope>
    <source>
        <strain evidence="2 3">CECT 9623</strain>
    </source>
</reference>
<protein>
    <recommendedName>
        <fullName evidence="1">3-keto-alpha-glucoside-1,2-lyase/3-keto-2-hydroxy-glucal hydratase domain-containing protein</fullName>
    </recommendedName>
</protein>
<gene>
    <name evidence="2" type="ORF">DYBT9623_05067</name>
</gene>
<evidence type="ECO:0000313" key="2">
    <source>
        <dbReference type="EMBL" id="CAG5074373.1"/>
    </source>
</evidence>
<sequence length="269" mass="30265">MRRFAILRISGTNAYLKIYKTLTTKPMKNSLPTRLTLFTLGLMLCLTWYSSPLIAQDVDKLGFRPLFNGKNLDGWVDVNTSKETWKVKNGTLICSGKPIGVMRSDRQYENFILEVEWKHMEAGGNSGIFVWSEGSPQENDPLTKAIEVQMLELEYAPQHNATEDYVHGELFPTMGMTAIPDNPRGIRSKSLEKRCKGKGEWNKYVVVCVDGTVKLSVNGKFVNGLRASERKKGYICLEAEGAEIHFRNMRIMELPGGITSPEQTAPLVN</sequence>
<evidence type="ECO:0000313" key="3">
    <source>
        <dbReference type="Proteomes" id="UP000679725"/>
    </source>
</evidence>
<name>A0ABM8UXQ1_9BACT</name>
<feature type="domain" description="3-keto-alpha-glucoside-1,2-lyase/3-keto-2-hydroxy-glucal hydratase" evidence="1">
    <location>
        <begin position="62"/>
        <end position="251"/>
    </location>
</feature>
<proteinExistence type="predicted"/>
<dbReference type="Pfam" id="PF06439">
    <property type="entry name" value="3keto-disac_hyd"/>
    <property type="match status" value="1"/>
</dbReference>